<name>A0ABQ5W8D2_9HYPH</name>
<comment type="caution">
    <text evidence="1">The sequence shown here is derived from an EMBL/GenBank/DDBJ whole genome shotgun (WGS) entry which is preliminary data.</text>
</comment>
<reference evidence="2" key="1">
    <citation type="journal article" date="2019" name="Int. J. Syst. Evol. Microbiol.">
        <title>The Global Catalogue of Microorganisms (GCM) 10K type strain sequencing project: providing services to taxonomists for standard genome sequencing and annotation.</title>
        <authorList>
            <consortium name="The Broad Institute Genomics Platform"/>
            <consortium name="The Broad Institute Genome Sequencing Center for Infectious Disease"/>
            <person name="Wu L."/>
            <person name="Ma J."/>
        </authorList>
    </citation>
    <scope>NUCLEOTIDE SEQUENCE [LARGE SCALE GENOMIC DNA]</scope>
    <source>
        <strain evidence="2">NBRC 112416</strain>
    </source>
</reference>
<dbReference type="RefSeq" id="WP_284341565.1">
    <property type="nucleotide sequence ID" value="NZ_BSNS01000018.1"/>
</dbReference>
<protein>
    <recommendedName>
        <fullName evidence="3">Phospholipase C/D domain-containing protein</fullName>
    </recommendedName>
</protein>
<evidence type="ECO:0008006" key="3">
    <source>
        <dbReference type="Google" id="ProtNLM"/>
    </source>
</evidence>
<organism evidence="1 2">
    <name type="scientific">Devosia nitrariae</name>
    <dbReference type="NCBI Taxonomy" id="2071872"/>
    <lineage>
        <taxon>Bacteria</taxon>
        <taxon>Pseudomonadati</taxon>
        <taxon>Pseudomonadota</taxon>
        <taxon>Alphaproteobacteria</taxon>
        <taxon>Hyphomicrobiales</taxon>
        <taxon>Devosiaceae</taxon>
        <taxon>Devosia</taxon>
    </lineage>
</organism>
<accession>A0ABQ5W8D2</accession>
<sequence>MSDMLTHWAICDDSLRLMKADARVESAFTEACEHQPQVVRLGACTRGGGKWMHPLLAESIKRWDDAEAHPEIDKKLAWAVGGITHQACDTVAKPYLSMHAGSEWNLTHDVLMESPKARGREHEVNALEVMTCSAYCDVHVFRKVYLSGEETPFTRLFLADLGDAGKAFESFIGTMFQRALLAAHTFKPPQPHTDQAFLAWFDHLMEYVQPLYLDTSIWVKAFNNPDPALMERYAIETKFYLDSDPVIEVARALHQGKSVSQSTIEGATADGINQSMYGQGLELSMRYLHNATDLWHGRADKLVAPLAYQPIWFEKSLTQA</sequence>
<evidence type="ECO:0000313" key="1">
    <source>
        <dbReference type="EMBL" id="GLQ56148.1"/>
    </source>
</evidence>
<keyword evidence="2" id="KW-1185">Reference proteome</keyword>
<dbReference type="EMBL" id="BSNS01000018">
    <property type="protein sequence ID" value="GLQ56148.1"/>
    <property type="molecule type" value="Genomic_DNA"/>
</dbReference>
<evidence type="ECO:0000313" key="2">
    <source>
        <dbReference type="Proteomes" id="UP001156691"/>
    </source>
</evidence>
<proteinExistence type="predicted"/>
<dbReference type="Proteomes" id="UP001156691">
    <property type="component" value="Unassembled WGS sequence"/>
</dbReference>
<gene>
    <name evidence="1" type="ORF">GCM10010862_34070</name>
</gene>